<dbReference type="KEGG" id="fas:105270092"/>
<accession>A0A9R1TGS1</accession>
<comment type="subcellular location">
    <subcellularLocation>
        <location evidence="1">Cytoplasm</location>
    </subcellularLocation>
</comment>
<evidence type="ECO:0000256" key="3">
    <source>
        <dbReference type="ARBA" id="ARBA00022490"/>
    </source>
</evidence>
<feature type="region of interest" description="Disordered" evidence="5">
    <location>
        <begin position="186"/>
        <end position="291"/>
    </location>
</feature>
<dbReference type="InterPro" id="IPR019376">
    <property type="entry name" value="Myeloid_leukemia_factor"/>
</dbReference>
<feature type="compositionally biased region" description="Basic and acidic residues" evidence="5">
    <location>
        <begin position="186"/>
        <end position="207"/>
    </location>
</feature>
<dbReference type="Pfam" id="PF10248">
    <property type="entry name" value="Mlf1IP"/>
    <property type="match status" value="1"/>
</dbReference>
<dbReference type="AlphaFoldDB" id="A0A9R1TGS1"/>
<evidence type="ECO:0000256" key="4">
    <source>
        <dbReference type="ARBA" id="ARBA00022553"/>
    </source>
</evidence>
<evidence type="ECO:0000256" key="2">
    <source>
        <dbReference type="ARBA" id="ARBA00008332"/>
    </source>
</evidence>
<evidence type="ECO:0000313" key="7">
    <source>
        <dbReference type="RefSeq" id="XP_011309095.1"/>
    </source>
</evidence>
<dbReference type="OrthoDB" id="8707547at2759"/>
<dbReference type="CTD" id="36750"/>
<feature type="compositionally biased region" description="Basic residues" evidence="5">
    <location>
        <begin position="282"/>
        <end position="291"/>
    </location>
</feature>
<dbReference type="PANTHER" id="PTHR13105">
    <property type="entry name" value="MYELOID LEUKEMIA FACTOR"/>
    <property type="match status" value="1"/>
</dbReference>
<feature type="compositionally biased region" description="Low complexity" evidence="5">
    <location>
        <begin position="224"/>
        <end position="253"/>
    </location>
</feature>
<evidence type="ECO:0000313" key="6">
    <source>
        <dbReference type="Proteomes" id="UP000694866"/>
    </source>
</evidence>
<proteinExistence type="inferred from homology"/>
<reference evidence="7" key="1">
    <citation type="submission" date="2025-08" db="UniProtKB">
        <authorList>
            <consortium name="RefSeq"/>
        </authorList>
    </citation>
    <scope>IDENTIFICATION</scope>
    <source>
        <strain evidence="7">USDA-PBARC FA_bdor</strain>
        <tissue evidence="7">Whole organism</tissue>
    </source>
</reference>
<name>A0A9R1TGS1_9HYME</name>
<keyword evidence="6" id="KW-1185">Reference proteome</keyword>
<dbReference type="GeneID" id="105270092"/>
<feature type="compositionally biased region" description="Basic and acidic residues" evidence="5">
    <location>
        <begin position="257"/>
        <end position="281"/>
    </location>
</feature>
<dbReference type="GO" id="GO:0005737">
    <property type="term" value="C:cytoplasm"/>
    <property type="evidence" value="ECO:0007669"/>
    <property type="project" value="UniProtKB-SubCell"/>
</dbReference>
<evidence type="ECO:0000256" key="1">
    <source>
        <dbReference type="ARBA" id="ARBA00004496"/>
    </source>
</evidence>
<gene>
    <name evidence="7" type="primary">Mlf</name>
</gene>
<sequence length="291" mass="32725">MSMFGGMLGDLEDDPIFGSHMQSMQHMNSMMNSLFSNPFGMMGPALMGPEPRGRHRHNQMMPFGFGMPPFNMNNMFSQFDNMGQDPNCHGMSSTSIMAYTSGPDGRPQVYQASRSTRAVPGGIKETQESVYDSRTGTKKMAIGHHIGERAHVIEKQKNLNNGDEEEHHEFINLEEEEADTFNQEWEHRARGSRGHRSDRAIGHEHGSQHRKRSEPRRLALTDGSSSSRQSSRSRWAPSARRSLRPSSNVSSSSTAEGETRAKTPEASSSRKREHDVETETTHKRHMSNSHD</sequence>
<dbReference type="Proteomes" id="UP000694866">
    <property type="component" value="Unplaced"/>
</dbReference>
<comment type="similarity">
    <text evidence="2">Belongs to the MLF family.</text>
</comment>
<organism evidence="6 7">
    <name type="scientific">Fopius arisanus</name>
    <dbReference type="NCBI Taxonomy" id="64838"/>
    <lineage>
        <taxon>Eukaryota</taxon>
        <taxon>Metazoa</taxon>
        <taxon>Ecdysozoa</taxon>
        <taxon>Arthropoda</taxon>
        <taxon>Hexapoda</taxon>
        <taxon>Insecta</taxon>
        <taxon>Pterygota</taxon>
        <taxon>Neoptera</taxon>
        <taxon>Endopterygota</taxon>
        <taxon>Hymenoptera</taxon>
        <taxon>Apocrita</taxon>
        <taxon>Ichneumonoidea</taxon>
        <taxon>Braconidae</taxon>
        <taxon>Opiinae</taxon>
        <taxon>Fopius</taxon>
    </lineage>
</organism>
<evidence type="ECO:0000256" key="5">
    <source>
        <dbReference type="SAM" id="MobiDB-lite"/>
    </source>
</evidence>
<keyword evidence="4" id="KW-0597">Phosphoprotein</keyword>
<dbReference type="RefSeq" id="XP_011309095.1">
    <property type="nucleotide sequence ID" value="XM_011310793.1"/>
</dbReference>
<keyword evidence="3" id="KW-0963">Cytoplasm</keyword>
<protein>
    <submittedName>
        <fullName evidence="7">Myeloid leukemia factor 1 isoform X1</fullName>
    </submittedName>
</protein>